<gene>
    <name evidence="1" type="ORF">METZ01_LOCUS9936</name>
</gene>
<dbReference type="PANTHER" id="PTHR47197">
    <property type="entry name" value="PROTEIN NIRF"/>
    <property type="match status" value="1"/>
</dbReference>
<dbReference type="EMBL" id="UINC01000541">
    <property type="protein sequence ID" value="SUZ57082.1"/>
    <property type="molecule type" value="Genomic_DNA"/>
</dbReference>
<dbReference type="SUPFAM" id="SSF50969">
    <property type="entry name" value="YVTN repeat-like/Quinoprotein amine dehydrogenase"/>
    <property type="match status" value="1"/>
</dbReference>
<proteinExistence type="predicted"/>
<organism evidence="1">
    <name type="scientific">marine metagenome</name>
    <dbReference type="NCBI Taxonomy" id="408172"/>
    <lineage>
        <taxon>unclassified sequences</taxon>
        <taxon>metagenomes</taxon>
        <taxon>ecological metagenomes</taxon>
    </lineage>
</organism>
<protein>
    <recommendedName>
        <fullName evidence="2">S9 family peptidase</fullName>
    </recommendedName>
</protein>
<evidence type="ECO:0000313" key="1">
    <source>
        <dbReference type="EMBL" id="SUZ57082.1"/>
    </source>
</evidence>
<name>A0A381NR59_9ZZZZ</name>
<evidence type="ECO:0008006" key="2">
    <source>
        <dbReference type="Google" id="ProtNLM"/>
    </source>
</evidence>
<reference evidence="1" key="1">
    <citation type="submission" date="2018-05" db="EMBL/GenBank/DDBJ databases">
        <authorList>
            <person name="Lanie J.A."/>
            <person name="Ng W.-L."/>
            <person name="Kazmierczak K.M."/>
            <person name="Andrzejewski T.M."/>
            <person name="Davidsen T.M."/>
            <person name="Wayne K.J."/>
            <person name="Tettelin H."/>
            <person name="Glass J.I."/>
            <person name="Rusch D."/>
            <person name="Podicherti R."/>
            <person name="Tsui H.-C.T."/>
            <person name="Winkler M.E."/>
        </authorList>
    </citation>
    <scope>NUCLEOTIDE SEQUENCE</scope>
</reference>
<dbReference type="InterPro" id="IPR011044">
    <property type="entry name" value="Quino_amine_DH_bsu"/>
</dbReference>
<dbReference type="InterPro" id="IPR015943">
    <property type="entry name" value="WD40/YVTN_repeat-like_dom_sf"/>
</dbReference>
<dbReference type="AlphaFoldDB" id="A0A381NR59"/>
<dbReference type="InterPro" id="IPR051200">
    <property type="entry name" value="Host-pathogen_enzymatic-act"/>
</dbReference>
<sequence length="367" mass="42088">MMRMLDRGVWALIILMAGTSITLEAQETALWYLGTYTRDILVWDEASEQVVDRIEMGHDIPADIVVNEGKDRIYVRDGTALYMELVDLKTNEVVDEFTLSQGNVTVRINGFAPHPSDEKAVIFAKRYTKLRDRYVVEGPFLLEYDLTNKTVSDTIPWPDDQERETIRFRYSPDGEILYMFAEDIIALDANNYEEIDRWQISTPIESGVGRSRFGTAPQPYDEEGVATSLFRMTDPVQNRRMMGIAKVQLSEKKVDFFTLGESRPIRNFTLAPDGKKAYGLLEQGTIAEYEFWEFDLVNQRVSKREPFAGRPRMTLGVSADGERLFIYNAGNTIDVYDAATFEYIKQIVFDEDTTFEVMIPKKGNFTP</sequence>
<dbReference type="Gene3D" id="2.130.10.10">
    <property type="entry name" value="YVTN repeat-like/Quinoprotein amine dehydrogenase"/>
    <property type="match status" value="1"/>
</dbReference>
<accession>A0A381NR59</accession>
<dbReference type="PANTHER" id="PTHR47197:SF3">
    <property type="entry name" value="DIHYDRO-HEME D1 DEHYDROGENASE"/>
    <property type="match status" value="1"/>
</dbReference>